<organism evidence="1 2">
    <name type="scientific">Gigaspora margarita</name>
    <dbReference type="NCBI Taxonomy" id="4874"/>
    <lineage>
        <taxon>Eukaryota</taxon>
        <taxon>Fungi</taxon>
        <taxon>Fungi incertae sedis</taxon>
        <taxon>Mucoromycota</taxon>
        <taxon>Glomeromycotina</taxon>
        <taxon>Glomeromycetes</taxon>
        <taxon>Diversisporales</taxon>
        <taxon>Gigasporaceae</taxon>
        <taxon>Gigaspora</taxon>
    </lineage>
</organism>
<dbReference type="EMBL" id="CAJVQB010132796">
    <property type="protein sequence ID" value="CAG8854061.1"/>
    <property type="molecule type" value="Genomic_DNA"/>
</dbReference>
<gene>
    <name evidence="1" type="ORF">GMARGA_LOCUS42882</name>
</gene>
<name>A0ABN7XGU4_GIGMA</name>
<feature type="non-terminal residue" evidence="1">
    <location>
        <position position="1"/>
    </location>
</feature>
<dbReference type="Proteomes" id="UP000789901">
    <property type="component" value="Unassembled WGS sequence"/>
</dbReference>
<protein>
    <submittedName>
        <fullName evidence="1">16755_t:CDS:1</fullName>
    </submittedName>
</protein>
<feature type="non-terminal residue" evidence="1">
    <location>
        <position position="51"/>
    </location>
</feature>
<accession>A0ABN7XGU4</accession>
<evidence type="ECO:0000313" key="2">
    <source>
        <dbReference type="Proteomes" id="UP000789901"/>
    </source>
</evidence>
<proteinExistence type="predicted"/>
<comment type="caution">
    <text evidence="1">The sequence shown here is derived from an EMBL/GenBank/DDBJ whole genome shotgun (WGS) entry which is preliminary data.</text>
</comment>
<evidence type="ECO:0000313" key="1">
    <source>
        <dbReference type="EMBL" id="CAG8854061.1"/>
    </source>
</evidence>
<keyword evidence="2" id="KW-1185">Reference proteome</keyword>
<reference evidence="1 2" key="1">
    <citation type="submission" date="2021-06" db="EMBL/GenBank/DDBJ databases">
        <authorList>
            <person name="Kallberg Y."/>
            <person name="Tangrot J."/>
            <person name="Rosling A."/>
        </authorList>
    </citation>
    <scope>NUCLEOTIDE SEQUENCE [LARGE SCALE GENOMIC DNA]</scope>
    <source>
        <strain evidence="1 2">120-4 pot B 10/14</strain>
    </source>
</reference>
<sequence length="51" mass="5245">SLTSGLKPDSGHIEPTLAQSLFEPSSVRGSDALVILIAGPQSVPSSKVLKE</sequence>